<dbReference type="Gene3D" id="3.90.1750.10">
    <property type="entry name" value="Hect, E3 ligase catalytic domains"/>
    <property type="match status" value="1"/>
</dbReference>
<dbReference type="PANTHER" id="PTHR11254">
    <property type="entry name" value="HECT DOMAIN UBIQUITIN-PROTEIN LIGASE"/>
    <property type="match status" value="1"/>
</dbReference>
<dbReference type="Gene3D" id="3.30.2410.10">
    <property type="entry name" value="Hect, E3 ligase catalytic domain"/>
    <property type="match status" value="1"/>
</dbReference>
<dbReference type="InterPro" id="IPR000569">
    <property type="entry name" value="HECT_dom"/>
</dbReference>
<organism evidence="10 11">
    <name type="scientific">Polarella glacialis</name>
    <name type="common">Dinoflagellate</name>
    <dbReference type="NCBI Taxonomy" id="89957"/>
    <lineage>
        <taxon>Eukaryota</taxon>
        <taxon>Sar</taxon>
        <taxon>Alveolata</taxon>
        <taxon>Dinophyceae</taxon>
        <taxon>Suessiales</taxon>
        <taxon>Suessiaceae</taxon>
        <taxon>Polarella</taxon>
    </lineage>
</organism>
<keyword evidence="5 6" id="KW-0833">Ubl conjugation pathway</keyword>
<dbReference type="GO" id="GO:0061630">
    <property type="term" value="F:ubiquitin protein ligase activity"/>
    <property type="evidence" value="ECO:0007669"/>
    <property type="project" value="UniProtKB-EC"/>
</dbReference>
<dbReference type="InterPro" id="IPR035983">
    <property type="entry name" value="Hect_E3_ubiquitin_ligase"/>
</dbReference>
<dbReference type="Pfam" id="PF00632">
    <property type="entry name" value="HECT"/>
    <property type="match status" value="1"/>
</dbReference>
<accession>A0A813L2N6</accession>
<dbReference type="Proteomes" id="UP000626109">
    <property type="component" value="Unassembled WGS sequence"/>
</dbReference>
<keyword evidence="4" id="KW-0808">Transferase</keyword>
<evidence type="ECO:0000256" key="1">
    <source>
        <dbReference type="ARBA" id="ARBA00000885"/>
    </source>
</evidence>
<dbReference type="Gene3D" id="1.10.510.10">
    <property type="entry name" value="Transferase(Phosphotransferase) domain 1"/>
    <property type="match status" value="1"/>
</dbReference>
<evidence type="ECO:0000313" key="11">
    <source>
        <dbReference type="Proteomes" id="UP000626109"/>
    </source>
</evidence>
<dbReference type="Pfam" id="PF00069">
    <property type="entry name" value="Pkinase"/>
    <property type="match status" value="1"/>
</dbReference>
<evidence type="ECO:0000256" key="2">
    <source>
        <dbReference type="ARBA" id="ARBA00004906"/>
    </source>
</evidence>
<evidence type="ECO:0000256" key="5">
    <source>
        <dbReference type="ARBA" id="ARBA00022786"/>
    </source>
</evidence>
<comment type="pathway">
    <text evidence="2">Protein modification; protein ubiquitination.</text>
</comment>
<evidence type="ECO:0000256" key="7">
    <source>
        <dbReference type="SAM" id="MobiDB-lite"/>
    </source>
</evidence>
<comment type="caution">
    <text evidence="6">Lacks conserved residue(s) required for the propagation of feature annotation.</text>
</comment>
<feature type="compositionally biased region" description="Basic and acidic residues" evidence="7">
    <location>
        <begin position="1013"/>
        <end position="1025"/>
    </location>
</feature>
<dbReference type="SMART" id="SM00119">
    <property type="entry name" value="HECTc"/>
    <property type="match status" value="1"/>
</dbReference>
<evidence type="ECO:0000256" key="3">
    <source>
        <dbReference type="ARBA" id="ARBA00012485"/>
    </source>
</evidence>
<dbReference type="EC" id="2.3.2.26" evidence="3"/>
<dbReference type="InterPro" id="IPR050409">
    <property type="entry name" value="E3_ubiq-protein_ligase"/>
</dbReference>
<feature type="region of interest" description="Disordered" evidence="7">
    <location>
        <begin position="1008"/>
        <end position="1035"/>
    </location>
</feature>
<feature type="domain" description="HECT" evidence="9">
    <location>
        <begin position="1404"/>
        <end position="1439"/>
    </location>
</feature>
<evidence type="ECO:0000259" key="8">
    <source>
        <dbReference type="PROSITE" id="PS50011"/>
    </source>
</evidence>
<dbReference type="InterPro" id="IPR000719">
    <property type="entry name" value="Prot_kinase_dom"/>
</dbReference>
<comment type="caution">
    <text evidence="10">The sequence shown here is derived from an EMBL/GenBank/DDBJ whole genome shotgun (WGS) entry which is preliminary data.</text>
</comment>
<evidence type="ECO:0000256" key="6">
    <source>
        <dbReference type="PROSITE-ProRule" id="PRU00104"/>
    </source>
</evidence>
<dbReference type="SUPFAM" id="SSF56204">
    <property type="entry name" value="Hect, E3 ligase catalytic domain"/>
    <property type="match status" value="1"/>
</dbReference>
<dbReference type="GO" id="GO:0005737">
    <property type="term" value="C:cytoplasm"/>
    <property type="evidence" value="ECO:0007669"/>
    <property type="project" value="TreeGrafter"/>
</dbReference>
<gene>
    <name evidence="10" type="ORF">PGLA2088_LOCUS39046</name>
</gene>
<sequence length="1812" mass="192979">MYGQPLRASATPRPDESRGGGGGGSSSSFDEPGLRVRQAAAAASAAALDDELRRLAAGEAQLRALAAHPDLHADEDKLFGLLSSGSSFVLELERDPPSDHRALDEAQRLLKAVLGVCAAWLRLAASGGLVAGSESLRGAAASELVFTTVAAACASESGLGASLLLAFQELGGLSLLGKALCHVEGSVLVGAVRRLRVVASRCSSQARRQGNAEATEAVAHNIESFRGKLFERLQVLAGSAVAGRQLRVPHFKELIGELGGVMSGAYASSQVFEMACLLSMQLALALAAHCPGVPEAEALEAIDWLTSVLRHLLDQSSSAGPLSSPVAVREWVADSRLWHTLLVRAGCRTQHHSHHLMSVLLTRRALAPCDLVAALATAGALSQSKVPPSSRLAMQSAILTAVPSLGPEGILDLFGELCGALGFEHLTEEGIDLLVRLTQQALSADYDPMVPSARDAATALARSLAVSHLLRFLQWGHRREDGGLRLDETLEFARRSLLHVLLPNPLLAPLLPAVAAEALCMAAAPATGPRHTAAAGRCCKVLAALAVDVAGAGVTGVIGAGRASENAVSLLCGALPRVGAEAPFDAEHAQSWVAAFVDSMLCYLRLQGAPIIGTREVGILWGRMIVRPVMGLSVTTTAMQYFKLAFLAKPSASNSLLAPLHAAPNPPPEVRLAHASIFCPESLEDDPPPLSAAFFFPEVPAARGFDSSISPQKTFESHVSNPSGFASPPRLPHALRRSLSSADGLVDMDLGSEAGTDVASALKAAAAAAGITLQETSATVPRLRLDRVQAAMQGRQTDSGLFGELTGYDATERRLWDEFDELGQVEDSDALRQRDAAAVRCLAALDKEIDLAGRSGRELPSPLTEARAKFSALCGGISQGAADKAGSRLAARETAFCQAEDELIASTSAHRKAVARSRRRGVDCQARDAIATARSALSLAHLELLQEVRLVAQHAQLGLVEITGTRGLSRALRAVGAGHGDPLLQRMQVHSRWCETQTQFDQALDDLEDDQGRDDQGRDDIHSKEGTAPSSPPRSGLVAEAVLEAVPERPGGVAGNYADVRAVTASGRVFAARRIKRPAPQKASQGAPAAQVQSSSSQAVALKKYGVDEESAFRRELQALRGLQRGGHVLTVLDVFKANGCTYLELSWCSGGSLLGWCQRHGPGVVGGNDTDSFVRCLAIFREFWQAVAHLHFAGAAHGDLTLPNVLLTADHRPVLADFRRCVLNCRQQANGAVQFQSLQPPTDDYSAPELEEVGSGSPGVTQAADVYAGGAAMAKAFLGLELAVSACPYHPTRGQRCLPEERTDVDLADLLQQLLAQGPVARPSASAAASHRALDPLGFLRRRGLLGNTGGRAGVRQSPGQTLLEAAELLREEYRGRRVDEPLMFSRESVFDAIAESKIAEWGEDALLGEWRVMLNDESGVDGGGLRREVVSLFFEQLEQSCLVLRAGSEGPAGHGPVTLFVADRCRAEKSPQQWRQMWTSVGAMILRALVHFGNAPAAFSSAVFDCALGRLGRLPPDDVTGADEEDVQGSIDRLVQMREARGDDWARSELLDLLRRLRHADPQKEAGYRWMLSHCGREEGPSSQAGGAAAVCNLTADSLETMGAMLEPQSFLFLESLLYSSGPGGGAADESCATPRQLGGAGLDWVLLWDIYLKFLGGGDRWLAYECLAEGMSSRGRRRDLWAPLTGEQIVEALEGVALTPEIVVANLEFKPSYGYDVQIDSFRRTVESFSPEELSMFLRFATGIGRLPASQRFPAGQKLTIRFMPDHLDRLPSAHTCFWVVDVPPYTDELDMAKKLRQAIAAPQPFALS</sequence>
<dbReference type="EMBL" id="CAJNNW010032963">
    <property type="protein sequence ID" value="CAE8716420.1"/>
    <property type="molecule type" value="Genomic_DNA"/>
</dbReference>
<name>A0A813L2N6_POLGL</name>
<dbReference type="InterPro" id="IPR011009">
    <property type="entry name" value="Kinase-like_dom_sf"/>
</dbReference>
<evidence type="ECO:0000259" key="9">
    <source>
        <dbReference type="PROSITE" id="PS50237"/>
    </source>
</evidence>
<comment type="catalytic activity">
    <reaction evidence="1">
        <text>S-ubiquitinyl-[E2 ubiquitin-conjugating enzyme]-L-cysteine + [acceptor protein]-L-lysine = [E2 ubiquitin-conjugating enzyme]-L-cysteine + N(6)-ubiquitinyl-[acceptor protein]-L-lysine.</text>
        <dbReference type="EC" id="2.3.2.26"/>
    </reaction>
</comment>
<reference evidence="10" key="1">
    <citation type="submission" date="2021-02" db="EMBL/GenBank/DDBJ databases">
        <authorList>
            <person name="Dougan E. K."/>
            <person name="Rhodes N."/>
            <person name="Thang M."/>
            <person name="Chan C."/>
        </authorList>
    </citation>
    <scope>NUCLEOTIDE SEQUENCE</scope>
</reference>
<evidence type="ECO:0000256" key="4">
    <source>
        <dbReference type="ARBA" id="ARBA00022679"/>
    </source>
</evidence>
<dbReference type="GO" id="GO:0005524">
    <property type="term" value="F:ATP binding"/>
    <property type="evidence" value="ECO:0007669"/>
    <property type="project" value="InterPro"/>
</dbReference>
<feature type="domain" description="Protein kinase" evidence="8">
    <location>
        <begin position="1043"/>
        <end position="1335"/>
    </location>
</feature>
<feature type="region of interest" description="Disordered" evidence="7">
    <location>
        <begin position="1"/>
        <end position="33"/>
    </location>
</feature>
<dbReference type="SUPFAM" id="SSF56112">
    <property type="entry name" value="Protein kinase-like (PK-like)"/>
    <property type="match status" value="1"/>
</dbReference>
<dbReference type="PROSITE" id="PS50237">
    <property type="entry name" value="HECT"/>
    <property type="match status" value="2"/>
</dbReference>
<dbReference type="PROSITE" id="PS50011">
    <property type="entry name" value="PROTEIN_KINASE_DOM"/>
    <property type="match status" value="1"/>
</dbReference>
<feature type="active site" description="Glycyl thioester intermediate" evidence="6">
    <location>
        <position position="1780"/>
    </location>
</feature>
<proteinExistence type="predicted"/>
<feature type="domain" description="HECT" evidence="9">
    <location>
        <begin position="1725"/>
        <end position="1812"/>
    </location>
</feature>
<evidence type="ECO:0000313" key="10">
    <source>
        <dbReference type="EMBL" id="CAE8716420.1"/>
    </source>
</evidence>
<dbReference type="SMART" id="SM00220">
    <property type="entry name" value="S_TKc"/>
    <property type="match status" value="1"/>
</dbReference>
<dbReference type="PANTHER" id="PTHR11254:SF440">
    <property type="entry name" value="E3 UBIQUITIN-PROTEIN LIGASE NEDD-4"/>
    <property type="match status" value="1"/>
</dbReference>
<dbReference type="GO" id="GO:0006511">
    <property type="term" value="P:ubiquitin-dependent protein catabolic process"/>
    <property type="evidence" value="ECO:0007669"/>
    <property type="project" value="TreeGrafter"/>
</dbReference>
<dbReference type="GO" id="GO:0016567">
    <property type="term" value="P:protein ubiquitination"/>
    <property type="evidence" value="ECO:0007669"/>
    <property type="project" value="TreeGrafter"/>
</dbReference>
<protein>
    <recommendedName>
        <fullName evidence="3">HECT-type E3 ubiquitin transferase</fullName>
        <ecNumber evidence="3">2.3.2.26</ecNumber>
    </recommendedName>
</protein>
<dbReference type="GO" id="GO:0004672">
    <property type="term" value="F:protein kinase activity"/>
    <property type="evidence" value="ECO:0007669"/>
    <property type="project" value="InterPro"/>
</dbReference>